<evidence type="ECO:0008006" key="3">
    <source>
        <dbReference type="Google" id="ProtNLM"/>
    </source>
</evidence>
<dbReference type="Proteomes" id="UP000230973">
    <property type="component" value="Unassembled WGS sequence"/>
</dbReference>
<dbReference type="AlphaFoldDB" id="A0A2M7Q8X6"/>
<evidence type="ECO:0000313" key="1">
    <source>
        <dbReference type="EMBL" id="PIY61950.1"/>
    </source>
</evidence>
<organism evidence="1 2">
    <name type="scientific">Candidatus Uhrbacteria bacterium CG_4_10_14_0_8_um_filter_58_22</name>
    <dbReference type="NCBI Taxonomy" id="1975029"/>
    <lineage>
        <taxon>Bacteria</taxon>
        <taxon>Candidatus Uhriibacteriota</taxon>
    </lineage>
</organism>
<comment type="caution">
    <text evidence="1">The sequence shown here is derived from an EMBL/GenBank/DDBJ whole genome shotgun (WGS) entry which is preliminary data.</text>
</comment>
<gene>
    <name evidence="1" type="ORF">COY93_04365</name>
</gene>
<dbReference type="EMBL" id="PFLC01000058">
    <property type="protein sequence ID" value="PIY61950.1"/>
    <property type="molecule type" value="Genomic_DNA"/>
</dbReference>
<reference evidence="2" key="1">
    <citation type="submission" date="2017-09" db="EMBL/GenBank/DDBJ databases">
        <title>Depth-based differentiation of microbial function through sediment-hosted aquifers and enrichment of novel symbionts in the deep terrestrial subsurface.</title>
        <authorList>
            <person name="Probst A.J."/>
            <person name="Ladd B."/>
            <person name="Jarett J.K."/>
            <person name="Geller-Mcgrath D.E."/>
            <person name="Sieber C.M.K."/>
            <person name="Emerson J.B."/>
            <person name="Anantharaman K."/>
            <person name="Thomas B.C."/>
            <person name="Malmstrom R."/>
            <person name="Stieglmeier M."/>
            <person name="Klingl A."/>
            <person name="Woyke T."/>
            <person name="Ryan C.M."/>
            <person name="Banfield J.F."/>
        </authorList>
    </citation>
    <scope>NUCLEOTIDE SEQUENCE [LARGE SCALE GENOMIC DNA]</scope>
</reference>
<name>A0A2M7Q8X6_9BACT</name>
<evidence type="ECO:0000313" key="2">
    <source>
        <dbReference type="Proteomes" id="UP000230973"/>
    </source>
</evidence>
<proteinExistence type="predicted"/>
<sequence length="111" mass="11859">MSKHVGLIKGLAAGAVLGAVAHLVLSMEHKDEKKAAIAKAADRIRRKVMAHAKSVGKLTKTAYGKIVDTTVAEFRGVKDLSEEELTELGSELKGSWDGVKAMFESSPKAKK</sequence>
<protein>
    <recommendedName>
        <fullName evidence="3">YtxH domain-containing protein</fullName>
    </recommendedName>
</protein>
<accession>A0A2M7Q8X6</accession>